<feature type="domain" description="Penicillin-binding C-terminal" evidence="4">
    <location>
        <begin position="300"/>
        <end position="378"/>
    </location>
</feature>
<dbReference type="GO" id="GO:0009252">
    <property type="term" value="P:peptidoglycan biosynthetic process"/>
    <property type="evidence" value="ECO:0007669"/>
    <property type="project" value="TreeGrafter"/>
</dbReference>
<dbReference type="InterPro" id="IPR050396">
    <property type="entry name" value="Glycosyltr_51/Transpeptidase"/>
</dbReference>
<sequence length="385" mass="40491">MADVGVAMVVVDYHTGEVRARIGAPDPFDEQHVGFVDMAVAKRSPGSTLKPLIYALGFDEGLIHPETLINDAPQDFDGWSPSNFDGRFRGPVSVRRALQESLNLPAVAVLDAISPARLLGSMRRSGAQPILPGGNTAGLAIGLGGLGVTLQDMAMVYAMIANDGQVVPLTVLPDSDAVPQRVISARASWYLADILRQTPRGGLGASDKVAFKTGTSYGYRDAWAIGFDGQHVIAVLVGRPDNGSMPGALGAYSAAPLLFAGFDIVGVVPPRRTPPKDALIASSGDLPKALRTFAAGTGGEMTPPIRILAPRDGAEVFGVADSSMPLFVHLQGGTPPFRWLINNRPMDADPLRREAAFDTMGGGFHRITVLDAAGHSANATVRLMP</sequence>
<evidence type="ECO:0000259" key="3">
    <source>
        <dbReference type="Pfam" id="PF00905"/>
    </source>
</evidence>
<gene>
    <name evidence="5" type="ORF">E4T21_21535</name>
</gene>
<dbReference type="GO" id="GO:0030288">
    <property type="term" value="C:outer membrane-bounded periplasmic space"/>
    <property type="evidence" value="ECO:0007669"/>
    <property type="project" value="TreeGrafter"/>
</dbReference>
<organism evidence="5 6">
    <name type="scientific">Halomonas binhaiensis</name>
    <dbReference type="NCBI Taxonomy" id="2562282"/>
    <lineage>
        <taxon>Bacteria</taxon>
        <taxon>Pseudomonadati</taxon>
        <taxon>Pseudomonadota</taxon>
        <taxon>Gammaproteobacteria</taxon>
        <taxon>Oceanospirillales</taxon>
        <taxon>Halomonadaceae</taxon>
        <taxon>Halomonas</taxon>
    </lineage>
</organism>
<proteinExistence type="predicted"/>
<dbReference type="InterPro" id="IPR012338">
    <property type="entry name" value="Beta-lactam/transpept-like"/>
</dbReference>
<evidence type="ECO:0000256" key="1">
    <source>
        <dbReference type="ARBA" id="ARBA00022676"/>
    </source>
</evidence>
<keyword evidence="6" id="KW-1185">Reference proteome</keyword>
<dbReference type="PANTHER" id="PTHR32282:SF15">
    <property type="entry name" value="PENICILLIN-BINDING PROTEIN 1C"/>
    <property type="match status" value="1"/>
</dbReference>
<dbReference type="EMBL" id="CP038437">
    <property type="protein sequence ID" value="QRG26784.1"/>
    <property type="molecule type" value="Genomic_DNA"/>
</dbReference>
<name>A0A7U3K5T3_9GAMM</name>
<dbReference type="Pfam" id="PF00905">
    <property type="entry name" value="Transpeptidase"/>
    <property type="match status" value="1"/>
</dbReference>
<evidence type="ECO:0008006" key="7">
    <source>
        <dbReference type="Google" id="ProtNLM"/>
    </source>
</evidence>
<dbReference type="GO" id="GO:0008955">
    <property type="term" value="F:peptidoglycan glycosyltransferase activity"/>
    <property type="evidence" value="ECO:0007669"/>
    <property type="project" value="TreeGrafter"/>
</dbReference>
<evidence type="ECO:0000256" key="2">
    <source>
        <dbReference type="ARBA" id="ARBA00022679"/>
    </source>
</evidence>
<keyword evidence="1" id="KW-0328">Glycosyltransferase</keyword>
<feature type="domain" description="Penicillin-binding protein transpeptidase" evidence="3">
    <location>
        <begin position="7"/>
        <end position="241"/>
    </location>
</feature>
<reference evidence="5" key="1">
    <citation type="submission" date="2021-02" db="EMBL/GenBank/DDBJ databases">
        <title>Strain Y2R2, a novel species of the genus Halomonas.</title>
        <authorList>
            <person name="Huang H."/>
        </authorList>
    </citation>
    <scope>NUCLEOTIDE SEQUENCE</scope>
    <source>
        <strain evidence="5">Y2R2</strain>
    </source>
</reference>
<keyword evidence="2" id="KW-0808">Transferase</keyword>
<dbReference type="AlphaFoldDB" id="A0A7U3K5T3"/>
<dbReference type="KEGG" id="hbh:E4T21_21535"/>
<dbReference type="Pfam" id="PF06832">
    <property type="entry name" value="BiPBP_C"/>
    <property type="match status" value="1"/>
</dbReference>
<evidence type="ECO:0000313" key="6">
    <source>
        <dbReference type="Proteomes" id="UP000324285"/>
    </source>
</evidence>
<dbReference type="PANTHER" id="PTHR32282">
    <property type="entry name" value="BINDING PROTEIN TRANSPEPTIDASE, PUTATIVE-RELATED"/>
    <property type="match status" value="1"/>
</dbReference>
<dbReference type="SUPFAM" id="SSF56601">
    <property type="entry name" value="beta-lactamase/transpeptidase-like"/>
    <property type="match status" value="1"/>
</dbReference>
<dbReference type="InterPro" id="IPR001460">
    <property type="entry name" value="PCN-bd_Tpept"/>
</dbReference>
<evidence type="ECO:0000259" key="4">
    <source>
        <dbReference type="Pfam" id="PF06832"/>
    </source>
</evidence>
<accession>A0A7U3K5T3</accession>
<dbReference type="Proteomes" id="UP000324285">
    <property type="component" value="Chromosome"/>
</dbReference>
<protein>
    <recommendedName>
        <fullName evidence="7">Penicillin-binding protein 1C</fullName>
    </recommendedName>
</protein>
<dbReference type="Gene3D" id="3.40.710.10">
    <property type="entry name" value="DD-peptidase/beta-lactamase superfamily"/>
    <property type="match status" value="1"/>
</dbReference>
<dbReference type="InterPro" id="IPR009647">
    <property type="entry name" value="PBP_C"/>
</dbReference>
<dbReference type="GO" id="GO:0008658">
    <property type="term" value="F:penicillin binding"/>
    <property type="evidence" value="ECO:0007669"/>
    <property type="project" value="InterPro"/>
</dbReference>
<evidence type="ECO:0000313" key="5">
    <source>
        <dbReference type="EMBL" id="QRG26784.1"/>
    </source>
</evidence>